<sequence length="75" mass="8548">MGMICSRLHEIARIVLRGWGFGVYLRRAIHWVAGLTTLRQSFNFGGFVWRETSLHPRCIPTEASPGTNVLPVHWS</sequence>
<organism evidence="1 2">
    <name type="scientific">Ceratodon purpureus</name>
    <name type="common">Fire moss</name>
    <name type="synonym">Dicranum purpureum</name>
    <dbReference type="NCBI Taxonomy" id="3225"/>
    <lineage>
        <taxon>Eukaryota</taxon>
        <taxon>Viridiplantae</taxon>
        <taxon>Streptophyta</taxon>
        <taxon>Embryophyta</taxon>
        <taxon>Bryophyta</taxon>
        <taxon>Bryophytina</taxon>
        <taxon>Bryopsida</taxon>
        <taxon>Dicranidae</taxon>
        <taxon>Pseudoditrichales</taxon>
        <taxon>Ditrichaceae</taxon>
        <taxon>Ceratodon</taxon>
    </lineage>
</organism>
<name>A0A8T0GR22_CERPU</name>
<proteinExistence type="predicted"/>
<accession>A0A8T0GR22</accession>
<dbReference type="EMBL" id="CM026430">
    <property type="protein sequence ID" value="KAG0560885.1"/>
    <property type="molecule type" value="Genomic_DNA"/>
</dbReference>
<dbReference type="AlphaFoldDB" id="A0A8T0GR22"/>
<protein>
    <submittedName>
        <fullName evidence="1">Uncharacterized protein</fullName>
    </submittedName>
</protein>
<comment type="caution">
    <text evidence="1">The sequence shown here is derived from an EMBL/GenBank/DDBJ whole genome shotgun (WGS) entry which is preliminary data.</text>
</comment>
<reference evidence="1" key="1">
    <citation type="submission" date="2020-06" db="EMBL/GenBank/DDBJ databases">
        <title>WGS assembly of Ceratodon purpureus strain R40.</title>
        <authorList>
            <person name="Carey S.B."/>
            <person name="Jenkins J."/>
            <person name="Shu S."/>
            <person name="Lovell J.T."/>
            <person name="Sreedasyam A."/>
            <person name="Maumus F."/>
            <person name="Tiley G.P."/>
            <person name="Fernandez-Pozo N."/>
            <person name="Barry K."/>
            <person name="Chen C."/>
            <person name="Wang M."/>
            <person name="Lipzen A."/>
            <person name="Daum C."/>
            <person name="Saski C.A."/>
            <person name="Payton A.C."/>
            <person name="Mcbreen J.C."/>
            <person name="Conrad R.E."/>
            <person name="Kollar L.M."/>
            <person name="Olsson S."/>
            <person name="Huttunen S."/>
            <person name="Landis J.B."/>
            <person name="Wickett N.J."/>
            <person name="Johnson M.G."/>
            <person name="Rensing S.A."/>
            <person name="Grimwood J."/>
            <person name="Schmutz J."/>
            <person name="Mcdaniel S.F."/>
        </authorList>
    </citation>
    <scope>NUCLEOTIDE SEQUENCE</scope>
    <source>
        <strain evidence="1">R40</strain>
    </source>
</reference>
<keyword evidence="2" id="KW-1185">Reference proteome</keyword>
<evidence type="ECO:0000313" key="2">
    <source>
        <dbReference type="Proteomes" id="UP000822688"/>
    </source>
</evidence>
<dbReference type="Proteomes" id="UP000822688">
    <property type="component" value="Chromosome 9"/>
</dbReference>
<evidence type="ECO:0000313" key="1">
    <source>
        <dbReference type="EMBL" id="KAG0560885.1"/>
    </source>
</evidence>
<gene>
    <name evidence="1" type="ORF">KC19_9G021900</name>
</gene>